<dbReference type="PROSITE" id="PS50943">
    <property type="entry name" value="HTH_CROC1"/>
    <property type="match status" value="1"/>
</dbReference>
<comment type="caution">
    <text evidence="2">The sequence shown here is derived from an EMBL/GenBank/DDBJ whole genome shotgun (WGS) entry which is preliminary data.</text>
</comment>
<dbReference type="Gene3D" id="1.10.260.40">
    <property type="entry name" value="lambda repressor-like DNA-binding domains"/>
    <property type="match status" value="1"/>
</dbReference>
<dbReference type="OrthoDB" id="499349at2"/>
<gene>
    <name evidence="2" type="ORF">CLV71_101751</name>
</gene>
<protein>
    <submittedName>
        <fullName evidence="2">Putative ATPase</fullName>
    </submittedName>
</protein>
<dbReference type="PANTHER" id="PTHR47691">
    <property type="entry name" value="REGULATOR-RELATED"/>
    <property type="match status" value="1"/>
</dbReference>
<dbReference type="SUPFAM" id="SSF47413">
    <property type="entry name" value="lambda repressor-like DNA-binding domains"/>
    <property type="match status" value="1"/>
</dbReference>
<accession>A0A4R7W856</accession>
<evidence type="ECO:0000259" key="1">
    <source>
        <dbReference type="PROSITE" id="PS50943"/>
    </source>
</evidence>
<dbReference type="SMART" id="SM00530">
    <property type="entry name" value="HTH_XRE"/>
    <property type="match status" value="1"/>
</dbReference>
<dbReference type="SUPFAM" id="SSF52540">
    <property type="entry name" value="P-loop containing nucleoside triphosphate hydrolases"/>
    <property type="match status" value="1"/>
</dbReference>
<dbReference type="Gene3D" id="3.40.50.300">
    <property type="entry name" value="P-loop containing nucleotide triphosphate hydrolases"/>
    <property type="match status" value="1"/>
</dbReference>
<dbReference type="CDD" id="cd00093">
    <property type="entry name" value="HTH_XRE"/>
    <property type="match status" value="1"/>
</dbReference>
<dbReference type="Pfam" id="PF13560">
    <property type="entry name" value="HTH_31"/>
    <property type="match status" value="1"/>
</dbReference>
<dbReference type="GO" id="GO:0016887">
    <property type="term" value="F:ATP hydrolysis activity"/>
    <property type="evidence" value="ECO:0007669"/>
    <property type="project" value="InterPro"/>
</dbReference>
<dbReference type="InterPro" id="IPR027417">
    <property type="entry name" value="P-loop_NTPase"/>
</dbReference>
<name>A0A4R7W856_9PSEU</name>
<organism evidence="2 3">
    <name type="scientific">Actinophytocola oryzae</name>
    <dbReference type="NCBI Taxonomy" id="502181"/>
    <lineage>
        <taxon>Bacteria</taxon>
        <taxon>Bacillati</taxon>
        <taxon>Actinomycetota</taxon>
        <taxon>Actinomycetes</taxon>
        <taxon>Pseudonocardiales</taxon>
        <taxon>Pseudonocardiaceae</taxon>
    </lineage>
</organism>
<dbReference type="InterPro" id="IPR058852">
    <property type="entry name" value="HTH_77"/>
</dbReference>
<dbReference type="PANTHER" id="PTHR47691:SF3">
    <property type="entry name" value="HTH-TYPE TRANSCRIPTIONAL REGULATOR RV0890C-RELATED"/>
    <property type="match status" value="1"/>
</dbReference>
<dbReference type="EMBL" id="SOCP01000001">
    <property type="protein sequence ID" value="TDV57877.1"/>
    <property type="molecule type" value="Genomic_DNA"/>
</dbReference>
<dbReference type="PRINTS" id="PR00364">
    <property type="entry name" value="DISEASERSIST"/>
</dbReference>
<keyword evidence="3" id="KW-1185">Reference proteome</keyword>
<dbReference type="Pfam" id="PF25872">
    <property type="entry name" value="HTH_77"/>
    <property type="match status" value="1"/>
</dbReference>
<feature type="domain" description="HTH cro/C1-type" evidence="1">
    <location>
        <begin position="18"/>
        <end position="73"/>
    </location>
</feature>
<proteinExistence type="predicted"/>
<dbReference type="GO" id="GO:0003677">
    <property type="term" value="F:DNA binding"/>
    <property type="evidence" value="ECO:0007669"/>
    <property type="project" value="InterPro"/>
</dbReference>
<evidence type="ECO:0000313" key="2">
    <source>
        <dbReference type="EMBL" id="TDV57877.1"/>
    </source>
</evidence>
<dbReference type="Proteomes" id="UP000294927">
    <property type="component" value="Unassembled WGS sequence"/>
</dbReference>
<dbReference type="InterPro" id="IPR001387">
    <property type="entry name" value="Cro/C1-type_HTH"/>
</dbReference>
<dbReference type="InterPro" id="IPR011990">
    <property type="entry name" value="TPR-like_helical_dom_sf"/>
</dbReference>
<reference evidence="2 3" key="1">
    <citation type="submission" date="2019-03" db="EMBL/GenBank/DDBJ databases">
        <title>Genomic Encyclopedia of Archaeal and Bacterial Type Strains, Phase II (KMG-II): from individual species to whole genera.</title>
        <authorList>
            <person name="Goeker M."/>
        </authorList>
    </citation>
    <scope>NUCLEOTIDE SEQUENCE [LARGE SCALE GENOMIC DNA]</scope>
    <source>
        <strain evidence="2 3">DSM 45499</strain>
    </source>
</reference>
<dbReference type="SUPFAM" id="SSF48452">
    <property type="entry name" value="TPR-like"/>
    <property type="match status" value="1"/>
</dbReference>
<sequence length="720" mass="76564">MDSPHTPASVRVPFGVALRRLRERAGLTQERLAELAGLSANAVSSLERGTRRRPYPHTRDALYRALGITDAEREGLEDGITPHASRLPVPPWPVLGRDTEIDTVAGLLDGARVVTLVGPGGVGKTRLALAVAERVAVAAVFVPLAPLRDPADVLVAIATELGLRELGSRPIGEVLAANLRGRALLLVLDNAEHLTEAAPDLARLLANAPAVTALVTSRAPLRIRGEHVHPVPALAPSAAAELFTDRARQAGNGGPADSGVVAAICARLDHLPLAIELAAARTRLLPPARLLDRLGAPLSTVVGGPRDAPERQRTLRRAVAWSHDLLDPPARELLARLSVFTGGWTLDAATAVTGAGEEAVLDGHQVLLDNSLITADGDRFGMLETIRAFAEEQLDGEATVDRHAGYYAALAARAGLWEGDQASRLDVLTAEQDNLRAALRRLAASDRVDELVEACFGMWFFWVVRGGFPPEVSSPDSARPAFVAGWAQLPRGGYAAAVGHFTEAARLARATGDDVVLAWTLPSWAHAEIYRGNPAAAVPLLDEARSFGLPHVDSCVAIGDAHVLIARDRLAEADHLVGACLPEVEARGADWPLAVLLGIQGRLAAVLGDPGRGDRLLARSVRIFARLGDTWGMVHQLTHVADAAAMRADHRRAALLYGAVDAIAEQTGARIFPQWQDLSDRCQAELLTTLGTETYRTLRQEGRRLTPTEVVTLATDPGAG</sequence>
<evidence type="ECO:0000313" key="3">
    <source>
        <dbReference type="Proteomes" id="UP000294927"/>
    </source>
</evidence>
<dbReference type="InterPro" id="IPR010982">
    <property type="entry name" value="Lambda_DNA-bd_dom_sf"/>
</dbReference>
<dbReference type="InterPro" id="IPR049945">
    <property type="entry name" value="AAA_22"/>
</dbReference>
<dbReference type="Pfam" id="PF13401">
    <property type="entry name" value="AAA_22"/>
    <property type="match status" value="1"/>
</dbReference>
<dbReference type="AlphaFoldDB" id="A0A4R7W856"/>